<dbReference type="InterPro" id="IPR014746">
    <property type="entry name" value="Gln_synth/guanido_kin_cat_dom"/>
</dbReference>
<dbReference type="Pfam" id="PF04107">
    <property type="entry name" value="GCS2"/>
    <property type="match status" value="1"/>
</dbReference>
<name>A0A7W3QPQ9_ACTNM</name>
<dbReference type="GO" id="GO:0005524">
    <property type="term" value="F:ATP binding"/>
    <property type="evidence" value="ECO:0007669"/>
    <property type="project" value="UniProtKB-KW"/>
</dbReference>
<keyword evidence="1 5" id="KW-0436">Ligase</keyword>
<dbReference type="InterPro" id="IPR050141">
    <property type="entry name" value="GCL_type2/YbdK_subfam"/>
</dbReference>
<dbReference type="GO" id="GO:0004357">
    <property type="term" value="F:glutamate-cysteine ligase activity"/>
    <property type="evidence" value="ECO:0007669"/>
    <property type="project" value="UniProtKB-EC"/>
</dbReference>
<keyword evidence="7" id="KW-1185">Reference proteome</keyword>
<evidence type="ECO:0000313" key="6">
    <source>
        <dbReference type="EMBL" id="MBA8954925.1"/>
    </source>
</evidence>
<dbReference type="Gene3D" id="3.30.590.20">
    <property type="match status" value="1"/>
</dbReference>
<evidence type="ECO:0000256" key="1">
    <source>
        <dbReference type="ARBA" id="ARBA00022598"/>
    </source>
</evidence>
<dbReference type="RefSeq" id="WP_312898205.1">
    <property type="nucleotide sequence ID" value="NZ_JACJIA010000010.1"/>
</dbReference>
<proteinExistence type="inferred from homology"/>
<protein>
    <recommendedName>
        <fullName evidence="5">Putative glutamate--cysteine ligase 2</fullName>
        <ecNumber evidence="5">6.3.2.2</ecNumber>
    </recommendedName>
    <alternativeName>
        <fullName evidence="5">Gamma-glutamylcysteine synthetase 2</fullName>
        <shortName evidence="5">GCS 2</shortName>
        <shortName evidence="5">Gamma-GCS 2</shortName>
    </alternativeName>
</protein>
<dbReference type="HAMAP" id="MF_01609">
    <property type="entry name" value="Glu_cys_ligase_2"/>
    <property type="match status" value="1"/>
</dbReference>
<keyword evidence="3 5" id="KW-0067">ATP-binding</keyword>
<evidence type="ECO:0000256" key="4">
    <source>
        <dbReference type="ARBA" id="ARBA00048819"/>
    </source>
</evidence>
<dbReference type="NCBIfam" id="TIGR02050">
    <property type="entry name" value="gshA_cyan_rel"/>
    <property type="match status" value="1"/>
</dbReference>
<dbReference type="InterPro" id="IPR006336">
    <property type="entry name" value="GCS2"/>
</dbReference>
<dbReference type="PANTHER" id="PTHR36510">
    <property type="entry name" value="GLUTAMATE--CYSTEINE LIGASE 2-RELATED"/>
    <property type="match status" value="1"/>
</dbReference>
<comment type="catalytic activity">
    <reaction evidence="4 5">
        <text>L-cysteine + L-glutamate + ATP = gamma-L-glutamyl-L-cysteine + ADP + phosphate + H(+)</text>
        <dbReference type="Rhea" id="RHEA:13285"/>
        <dbReference type="ChEBI" id="CHEBI:15378"/>
        <dbReference type="ChEBI" id="CHEBI:29985"/>
        <dbReference type="ChEBI" id="CHEBI:30616"/>
        <dbReference type="ChEBI" id="CHEBI:35235"/>
        <dbReference type="ChEBI" id="CHEBI:43474"/>
        <dbReference type="ChEBI" id="CHEBI:58173"/>
        <dbReference type="ChEBI" id="CHEBI:456216"/>
        <dbReference type="EC" id="6.3.2.2"/>
    </reaction>
</comment>
<evidence type="ECO:0000256" key="3">
    <source>
        <dbReference type="ARBA" id="ARBA00022840"/>
    </source>
</evidence>
<dbReference type="Proteomes" id="UP000572680">
    <property type="component" value="Unassembled WGS sequence"/>
</dbReference>
<evidence type="ECO:0000256" key="2">
    <source>
        <dbReference type="ARBA" id="ARBA00022741"/>
    </source>
</evidence>
<comment type="function">
    <text evidence="5">ATP-dependent carboxylate-amine ligase which exhibits weak glutamate--cysteine ligase activity.</text>
</comment>
<gene>
    <name evidence="6" type="ORF">HNR61_006582</name>
</gene>
<comment type="similarity">
    <text evidence="5">Belongs to the glutamate--cysteine ligase type 2 family. YbdK subfamily.</text>
</comment>
<dbReference type="AlphaFoldDB" id="A0A7W3QPQ9"/>
<dbReference type="SUPFAM" id="SSF55931">
    <property type="entry name" value="Glutamine synthetase/guanido kinase"/>
    <property type="match status" value="1"/>
</dbReference>
<dbReference type="EC" id="6.3.2.2" evidence="5"/>
<reference evidence="6 7" key="1">
    <citation type="submission" date="2020-08" db="EMBL/GenBank/DDBJ databases">
        <title>Genomic Encyclopedia of Type Strains, Phase IV (KMG-IV): sequencing the most valuable type-strain genomes for metagenomic binning, comparative biology and taxonomic classification.</title>
        <authorList>
            <person name="Goeker M."/>
        </authorList>
    </citation>
    <scope>NUCLEOTIDE SEQUENCE [LARGE SCALE GENOMIC DNA]</scope>
    <source>
        <strain evidence="6 7">DSM 44197</strain>
    </source>
</reference>
<dbReference type="InterPro" id="IPR011793">
    <property type="entry name" value="YbdK"/>
</dbReference>
<accession>A0A7W3QPQ9</accession>
<keyword evidence="2 5" id="KW-0547">Nucleotide-binding</keyword>
<evidence type="ECO:0000256" key="5">
    <source>
        <dbReference type="HAMAP-Rule" id="MF_01609"/>
    </source>
</evidence>
<dbReference type="EMBL" id="JACJIA010000010">
    <property type="protein sequence ID" value="MBA8954925.1"/>
    <property type="molecule type" value="Genomic_DNA"/>
</dbReference>
<dbReference type="PANTHER" id="PTHR36510:SF1">
    <property type="entry name" value="GLUTAMATE--CYSTEINE LIGASE 2-RELATED"/>
    <property type="match status" value="1"/>
</dbReference>
<sequence>MTNALTIGVEEEFLLVEAGTGRSAPGAARVLARARERPLAPGAALHAELLATQVEAATGVCSGLAELRDQLEGARAALGDAARAEGLWAVSTGTPVLPNAAPPFTPGERPARIGDLYAGVVAGYEVSGCHVHVGVADREAAVAVLGHLRPWLPTLLALSANSPFDRGRDSGYASWRMMEQAHFPGSGVPPSFASAADYDRAVERLVDCGVIADAAMTFWLARLSPHLPTVEVRAADAVVTADEAVLQAALTRGLVRAALDDLAAGREGPRVDDQVCAAAVWTAARYGIAGPAVDPVAERRVPAGAMLAALLDRVRPALDAAGDLAAVERLLARVSAEGSGADRQRRAAALGPHAVAEWLARQACTRTYRVPHAHQRIQEWE</sequence>
<dbReference type="NCBIfam" id="NF010041">
    <property type="entry name" value="PRK13517.1-1"/>
    <property type="match status" value="1"/>
</dbReference>
<evidence type="ECO:0000313" key="7">
    <source>
        <dbReference type="Proteomes" id="UP000572680"/>
    </source>
</evidence>
<comment type="caution">
    <text evidence="6">The sequence shown here is derived from an EMBL/GenBank/DDBJ whole genome shotgun (WGS) entry which is preliminary data.</text>
</comment>
<dbReference type="GO" id="GO:0042398">
    <property type="term" value="P:modified amino acid biosynthetic process"/>
    <property type="evidence" value="ECO:0007669"/>
    <property type="project" value="InterPro"/>
</dbReference>
<organism evidence="6 7">
    <name type="scientific">Actinomadura namibiensis</name>
    <dbReference type="NCBI Taxonomy" id="182080"/>
    <lineage>
        <taxon>Bacteria</taxon>
        <taxon>Bacillati</taxon>
        <taxon>Actinomycetota</taxon>
        <taxon>Actinomycetes</taxon>
        <taxon>Streptosporangiales</taxon>
        <taxon>Thermomonosporaceae</taxon>
        <taxon>Actinomadura</taxon>
    </lineage>
</organism>